<evidence type="ECO:0000313" key="1">
    <source>
        <dbReference type="EMBL" id="RNL81259.1"/>
    </source>
</evidence>
<dbReference type="EMBL" id="RJSG01000001">
    <property type="protein sequence ID" value="RNL81259.1"/>
    <property type="molecule type" value="Genomic_DNA"/>
</dbReference>
<dbReference type="PANTHER" id="PTHR35569:SF1">
    <property type="entry name" value="CYANAMIDE HYDRATASE DDI2-RELATED"/>
    <property type="match status" value="1"/>
</dbReference>
<gene>
    <name evidence="1" type="ORF">EFL95_02520</name>
</gene>
<dbReference type="Proteomes" id="UP000277094">
    <property type="component" value="Unassembled WGS sequence"/>
</dbReference>
<proteinExistence type="predicted"/>
<dbReference type="PANTHER" id="PTHR35569">
    <property type="entry name" value="CYANAMIDE HYDRATASE DDI2-RELATED"/>
    <property type="match status" value="1"/>
</dbReference>
<dbReference type="Gene3D" id="1.10.3210.10">
    <property type="entry name" value="Hypothetical protein af1432"/>
    <property type="match status" value="1"/>
</dbReference>
<dbReference type="SUPFAM" id="SSF109604">
    <property type="entry name" value="HD-domain/PDEase-like"/>
    <property type="match status" value="1"/>
</dbReference>
<sequence>MTERIGSLAWTRRTQGTLSKAERRTLLVAIAKGQGQYVAGRLRLLTGRVPVSARDLVAGQFTAPDSAFARAAEEAALEQSPAVLGHGYRTWLFGHGLAALDGVTLDPEIFYVASLLHDYGIEPVVSGQDFTLRSADRAIRVAEDAKVGAAVADEVAGAITVHASPGANVADDGAAGTYVQLGAMFDLAGMRAGDLPRAFRQGVIAAHPRDGVTAAITALITQESKAVPDGRFALLHRCGLSALIKASPHRPR</sequence>
<dbReference type="OrthoDB" id="8478129at2"/>
<protein>
    <submittedName>
        <fullName evidence="1">Phosphohydrolase</fullName>
    </submittedName>
</protein>
<evidence type="ECO:0000313" key="2">
    <source>
        <dbReference type="Proteomes" id="UP000277094"/>
    </source>
</evidence>
<reference evidence="1 2" key="1">
    <citation type="submission" date="2018-11" db="EMBL/GenBank/DDBJ databases">
        <authorList>
            <person name="Li F."/>
        </authorList>
    </citation>
    <scope>NUCLEOTIDE SEQUENCE [LARGE SCALE GENOMIC DNA]</scope>
    <source>
        <strain evidence="1 2">KIS18-7</strain>
    </source>
</reference>
<accession>A0A3N0E069</accession>
<dbReference type="AlphaFoldDB" id="A0A3N0E069"/>
<dbReference type="RefSeq" id="WP_123232462.1">
    <property type="nucleotide sequence ID" value="NZ_RJSG01000001.1"/>
</dbReference>
<name>A0A3N0E069_9ACTN</name>
<dbReference type="GO" id="GO:0016787">
    <property type="term" value="F:hydrolase activity"/>
    <property type="evidence" value="ECO:0007669"/>
    <property type="project" value="UniProtKB-KW"/>
</dbReference>
<organism evidence="1 2">
    <name type="scientific">Nocardioides marmorisolisilvae</name>
    <dbReference type="NCBI Taxonomy" id="1542737"/>
    <lineage>
        <taxon>Bacteria</taxon>
        <taxon>Bacillati</taxon>
        <taxon>Actinomycetota</taxon>
        <taxon>Actinomycetes</taxon>
        <taxon>Propionibacteriales</taxon>
        <taxon>Nocardioidaceae</taxon>
        <taxon>Nocardioides</taxon>
    </lineage>
</organism>
<comment type="caution">
    <text evidence="1">The sequence shown here is derived from an EMBL/GenBank/DDBJ whole genome shotgun (WGS) entry which is preliminary data.</text>
</comment>
<keyword evidence="1" id="KW-0378">Hydrolase</keyword>
<keyword evidence="2" id="KW-1185">Reference proteome</keyword>